<evidence type="ECO:0000313" key="7">
    <source>
        <dbReference type="Proteomes" id="UP000764045"/>
    </source>
</evidence>
<accession>A0A938WK32</accession>
<keyword evidence="7" id="KW-1185">Reference proteome</keyword>
<dbReference type="CDD" id="cd18821">
    <property type="entry name" value="GH43_Pc3Gal43A-like"/>
    <property type="match status" value="1"/>
</dbReference>
<dbReference type="PANTHER" id="PTHR22925:SF3">
    <property type="entry name" value="GLYCOSYL HYDROLASE FAMILY PROTEIN 43"/>
    <property type="match status" value="1"/>
</dbReference>
<name>A0A938WK32_9BACT</name>
<organism evidence="6 7">
    <name type="scientific">Marseilla massiliensis</name>
    <dbReference type="NCBI Taxonomy" id="1841864"/>
    <lineage>
        <taxon>Bacteria</taxon>
        <taxon>Pseudomonadati</taxon>
        <taxon>Bacteroidota</taxon>
        <taxon>Bacteroidia</taxon>
        <taxon>Bacteroidales</taxon>
        <taxon>Prevotellaceae</taxon>
        <taxon>Marseilla</taxon>
    </lineage>
</organism>
<evidence type="ECO:0000256" key="1">
    <source>
        <dbReference type="ARBA" id="ARBA00009865"/>
    </source>
</evidence>
<feature type="signal peptide" evidence="5">
    <location>
        <begin position="1"/>
        <end position="20"/>
    </location>
</feature>
<dbReference type="RefSeq" id="WP_205107098.1">
    <property type="nucleotide sequence ID" value="NZ_JACJJL010000001.1"/>
</dbReference>
<dbReference type="Pfam" id="PF04616">
    <property type="entry name" value="Glyco_hydro_43"/>
    <property type="match status" value="1"/>
</dbReference>
<protein>
    <submittedName>
        <fullName evidence="6">Family 43 glycosylhydrolase</fullName>
    </submittedName>
</protein>
<dbReference type="InterPro" id="IPR006710">
    <property type="entry name" value="Glyco_hydro_43"/>
</dbReference>
<comment type="similarity">
    <text evidence="1 4">Belongs to the glycosyl hydrolase 43 family.</text>
</comment>
<evidence type="ECO:0000256" key="3">
    <source>
        <dbReference type="ARBA" id="ARBA00023295"/>
    </source>
</evidence>
<evidence type="ECO:0000313" key="6">
    <source>
        <dbReference type="EMBL" id="MBM6660392.1"/>
    </source>
</evidence>
<dbReference type="Gene3D" id="2.115.10.20">
    <property type="entry name" value="Glycosyl hydrolase domain, family 43"/>
    <property type="match status" value="1"/>
</dbReference>
<dbReference type="InterPro" id="IPR023296">
    <property type="entry name" value="Glyco_hydro_beta-prop_sf"/>
</dbReference>
<dbReference type="Gene3D" id="2.60.120.260">
    <property type="entry name" value="Galactose-binding domain-like"/>
    <property type="match status" value="1"/>
</dbReference>
<dbReference type="EMBL" id="JACJJL010000001">
    <property type="protein sequence ID" value="MBM6660392.1"/>
    <property type="molecule type" value="Genomic_DNA"/>
</dbReference>
<dbReference type="GO" id="GO:0004553">
    <property type="term" value="F:hydrolase activity, hydrolyzing O-glycosyl compounds"/>
    <property type="evidence" value="ECO:0007669"/>
    <property type="project" value="InterPro"/>
</dbReference>
<proteinExistence type="inferred from homology"/>
<evidence type="ECO:0000256" key="2">
    <source>
        <dbReference type="ARBA" id="ARBA00022801"/>
    </source>
</evidence>
<dbReference type="AlphaFoldDB" id="A0A938WK32"/>
<dbReference type="Proteomes" id="UP000764045">
    <property type="component" value="Unassembled WGS sequence"/>
</dbReference>
<sequence length="440" mass="48592">MKLATIAAATMLPLAASAQAGAGAIINGVPWYDDRDSVVSAHGANIVADGGRYYMFGENKTDSANTFTGFSCYSSANLVDWKFERIALKTQAGGRLGPGRVGERPKVMRCPKTGEYVMLMHSDDLRYKDPCVAYATSDSINGEYTFRGPLLYKGKPIRKWDIGSFVDDDGQAYLLVHHGYIYRLAPDFHSADSCLTAGVKGAGESPAMFKHDGTYYWLSSHTTSWERNDNMYHTSKSLSGPWQLQGPFCPEGSLTHNSQTTYVLPLTIEGRQVPMFMGDRWSFPKQHSAATYVWMPITMENGRMSIPELWQAWNPQTGRQADIGMHPVGRRWASDAVGDTMSVAFSGCRVGLKGTLGPDCGYALVRVTDGQGRTVQSQTVDFYAKKASTGLRFVSRRLPEGRYTLTVTVTGFRPNWTDKSKTVYGSRGTFVRIDDVVVMD</sequence>
<keyword evidence="5" id="KW-0732">Signal</keyword>
<evidence type="ECO:0000256" key="5">
    <source>
        <dbReference type="SAM" id="SignalP"/>
    </source>
</evidence>
<keyword evidence="3 4" id="KW-0326">Glycosidase</keyword>
<comment type="caution">
    <text evidence="6">The sequence shown here is derived from an EMBL/GenBank/DDBJ whole genome shotgun (WGS) entry which is preliminary data.</text>
</comment>
<keyword evidence="2 4" id="KW-0378">Hydrolase</keyword>
<gene>
    <name evidence="6" type="ORF">H6B30_01240</name>
</gene>
<dbReference type="SUPFAM" id="SSF75005">
    <property type="entry name" value="Arabinanase/levansucrase/invertase"/>
    <property type="match status" value="1"/>
</dbReference>
<evidence type="ECO:0000256" key="4">
    <source>
        <dbReference type="RuleBase" id="RU361187"/>
    </source>
</evidence>
<reference evidence="6 7" key="1">
    <citation type="journal article" date="2021" name="Sci. Rep.">
        <title>The distribution of antibiotic resistance genes in chicken gut microbiota commensals.</title>
        <authorList>
            <person name="Juricova H."/>
            <person name="Matiasovicova J."/>
            <person name="Kubasova T."/>
            <person name="Cejkova D."/>
            <person name="Rychlik I."/>
        </authorList>
    </citation>
    <scope>NUCLEOTIDE SEQUENCE [LARGE SCALE GENOMIC DNA]</scope>
    <source>
        <strain evidence="6 7">An819</strain>
    </source>
</reference>
<dbReference type="GO" id="GO:0005975">
    <property type="term" value="P:carbohydrate metabolic process"/>
    <property type="evidence" value="ECO:0007669"/>
    <property type="project" value="InterPro"/>
</dbReference>
<dbReference type="PANTHER" id="PTHR22925">
    <property type="entry name" value="GLYCOSYL HYDROLASE 43 FAMILY MEMBER"/>
    <property type="match status" value="1"/>
</dbReference>
<feature type="chain" id="PRO_5037349504" evidence="5">
    <location>
        <begin position="21"/>
        <end position="440"/>
    </location>
</feature>